<dbReference type="EMBL" id="MJEQ01000871">
    <property type="protein sequence ID" value="OIT33493.1"/>
    <property type="molecule type" value="Genomic_DNA"/>
</dbReference>
<keyword evidence="2" id="KW-1185">Reference proteome</keyword>
<reference evidence="1" key="1">
    <citation type="submission" date="2016-11" db="EMBL/GenBank/DDBJ databases">
        <title>The genome of Nicotiana attenuata.</title>
        <authorList>
            <person name="Xu S."/>
            <person name="Brockmoeller T."/>
            <person name="Gaquerel E."/>
            <person name="Navarro A."/>
            <person name="Kuhl H."/>
            <person name="Gase K."/>
            <person name="Ling Z."/>
            <person name="Zhou W."/>
            <person name="Kreitzer C."/>
            <person name="Stanke M."/>
            <person name="Tang H."/>
            <person name="Lyons E."/>
            <person name="Pandey P."/>
            <person name="Pandey S.P."/>
            <person name="Timmermann B."/>
            <person name="Baldwin I.T."/>
        </authorList>
    </citation>
    <scope>NUCLEOTIDE SEQUENCE [LARGE SCALE GENOMIC DNA]</scope>
    <source>
        <strain evidence="1">UT</strain>
    </source>
</reference>
<protein>
    <recommendedName>
        <fullName evidence="3">Retrotransposon gag domain-containing protein</fullName>
    </recommendedName>
</protein>
<dbReference type="Gramene" id="OIT33493">
    <property type="protein sequence ID" value="OIT33493"/>
    <property type="gene ID" value="A4A49_30684"/>
</dbReference>
<organism evidence="1 2">
    <name type="scientific">Nicotiana attenuata</name>
    <name type="common">Coyote tobacco</name>
    <dbReference type="NCBI Taxonomy" id="49451"/>
    <lineage>
        <taxon>Eukaryota</taxon>
        <taxon>Viridiplantae</taxon>
        <taxon>Streptophyta</taxon>
        <taxon>Embryophyta</taxon>
        <taxon>Tracheophyta</taxon>
        <taxon>Spermatophyta</taxon>
        <taxon>Magnoliopsida</taxon>
        <taxon>eudicotyledons</taxon>
        <taxon>Gunneridae</taxon>
        <taxon>Pentapetalae</taxon>
        <taxon>asterids</taxon>
        <taxon>lamiids</taxon>
        <taxon>Solanales</taxon>
        <taxon>Solanaceae</taxon>
        <taxon>Nicotianoideae</taxon>
        <taxon>Nicotianeae</taxon>
        <taxon>Nicotiana</taxon>
    </lineage>
</organism>
<sequence length="310" mass="35705">MGDQKQLKALVDESVREATDSFSKELAEIRCMLLEFVGKQVHDPTIAVARQDNTPATPTLRHKPSPVELGRFRGEKPDAWVFQAERYFDFYKIEDSQKLTIASFYLDGEDLKWYHWLFRNKQLAVYHSGCLSGTSCDYFVMEQMANLPLPQYWNVPSENTNLNITHKVFAEKPNRETKTVRVTEMMLTTPEETCNSVLEEDKEEFEPRLPQYLVEPSEYNSNNEVRKLFDELSDWSKNAMQEPQKELTLTTETHIPNGSMYHVAPIDAANNNANVVENEDKNNKEKVVTAIIEKDPLYIGSAFSIYITSS</sequence>
<evidence type="ECO:0000313" key="1">
    <source>
        <dbReference type="EMBL" id="OIT33493.1"/>
    </source>
</evidence>
<gene>
    <name evidence="1" type="ORF">A4A49_30684</name>
</gene>
<comment type="caution">
    <text evidence="1">The sequence shown here is derived from an EMBL/GenBank/DDBJ whole genome shotgun (WGS) entry which is preliminary data.</text>
</comment>
<dbReference type="Proteomes" id="UP000187609">
    <property type="component" value="Unassembled WGS sequence"/>
</dbReference>
<accession>A0A314KVW6</accession>
<proteinExistence type="predicted"/>
<name>A0A314KVW6_NICAT</name>
<dbReference type="AlphaFoldDB" id="A0A314KVW6"/>
<evidence type="ECO:0000313" key="2">
    <source>
        <dbReference type="Proteomes" id="UP000187609"/>
    </source>
</evidence>
<evidence type="ECO:0008006" key="3">
    <source>
        <dbReference type="Google" id="ProtNLM"/>
    </source>
</evidence>